<evidence type="ECO:0000313" key="3">
    <source>
        <dbReference type="Proteomes" id="UP000193834"/>
    </source>
</evidence>
<reference evidence="2 3" key="1">
    <citation type="submission" date="2017-04" db="EMBL/GenBank/DDBJ databases">
        <authorList>
            <person name="Afonso C.L."/>
            <person name="Miller P.J."/>
            <person name="Scott M.A."/>
            <person name="Spackman E."/>
            <person name="Goraichik I."/>
            <person name="Dimitrov K.M."/>
            <person name="Suarez D.L."/>
            <person name="Swayne D.E."/>
        </authorList>
    </citation>
    <scope>NUCLEOTIDE SEQUENCE [LARGE SCALE GENOMIC DNA]</scope>
    <source>
        <strain evidence="2 3">11</strain>
    </source>
</reference>
<dbReference type="SUPFAM" id="SSF51735">
    <property type="entry name" value="NAD(P)-binding Rossmann-fold domains"/>
    <property type="match status" value="1"/>
</dbReference>
<protein>
    <submittedName>
        <fullName evidence="2">Predicted dehydrogenase</fullName>
    </submittedName>
</protein>
<dbReference type="OrthoDB" id="4327503at2"/>
<dbReference type="STRING" id="1852522.SAMN06295960_1086"/>
<dbReference type="Proteomes" id="UP000193834">
    <property type="component" value="Unassembled WGS sequence"/>
</dbReference>
<name>A0A1X7J0Z5_9BACL</name>
<dbReference type="Gene3D" id="3.30.360.10">
    <property type="entry name" value="Dihydrodipicolinate Reductase, domain 2"/>
    <property type="match status" value="1"/>
</dbReference>
<organism evidence="2 3">
    <name type="scientific">Paenibacillus aquistagni</name>
    <dbReference type="NCBI Taxonomy" id="1852522"/>
    <lineage>
        <taxon>Bacteria</taxon>
        <taxon>Bacillati</taxon>
        <taxon>Bacillota</taxon>
        <taxon>Bacilli</taxon>
        <taxon>Bacillales</taxon>
        <taxon>Paenibacillaceae</taxon>
        <taxon>Paenibacillus</taxon>
    </lineage>
</organism>
<dbReference type="InterPro" id="IPR051450">
    <property type="entry name" value="Gfo/Idh/MocA_Oxidoreductases"/>
</dbReference>
<feature type="domain" description="Gfo/Idh/MocA-like oxidoreductase N-terminal" evidence="1">
    <location>
        <begin position="5"/>
        <end position="114"/>
    </location>
</feature>
<dbReference type="Gene3D" id="3.40.50.720">
    <property type="entry name" value="NAD(P)-binding Rossmann-like Domain"/>
    <property type="match status" value="1"/>
</dbReference>
<dbReference type="InterPro" id="IPR000683">
    <property type="entry name" value="Gfo/Idh/MocA-like_OxRdtase_N"/>
</dbReference>
<dbReference type="GO" id="GO:0000166">
    <property type="term" value="F:nucleotide binding"/>
    <property type="evidence" value="ECO:0007669"/>
    <property type="project" value="InterPro"/>
</dbReference>
<dbReference type="EMBL" id="FXAZ01000001">
    <property type="protein sequence ID" value="SMG21142.1"/>
    <property type="molecule type" value="Genomic_DNA"/>
</dbReference>
<dbReference type="AlphaFoldDB" id="A0A1X7J0Z5"/>
<accession>A0A1X7J0Z5</accession>
<dbReference type="Pfam" id="PF01408">
    <property type="entry name" value="GFO_IDH_MocA"/>
    <property type="match status" value="1"/>
</dbReference>
<dbReference type="InterPro" id="IPR036291">
    <property type="entry name" value="NAD(P)-bd_dom_sf"/>
</dbReference>
<sequence length="345" mass="38808">MQQSLIVGFGRAGQGLHLPCLRKACTHYSDLDLFDPLIGVVDPHVSAPPQSDQQIQWFPHLDHVQDFDPSTTVVHICTPPDLHESTLQAVAEHGYKKIIMEKPLTTTMDKLEHIRFMNGQHDLDLLVIANWLSSTLTSYLLDMIRSGIYGAPIHIAAEQNKARLAKSLRETKQSSAFDIEIPHLVALALYLGGTDAEVLTADAQPMITPERTIPHMGHARMTLLHHDTGITSELYSNLATPIRKRVVRITFKHHTVVGYFPCAQDDSYSWVKVYDSNGWLIDTQVFYDDPLSAVFFEFYHYYDGQSRKPISDLAFNSHVVTSICRAKALCGLNFTEVHLEEGVFS</sequence>
<proteinExistence type="predicted"/>
<evidence type="ECO:0000313" key="2">
    <source>
        <dbReference type="EMBL" id="SMG21142.1"/>
    </source>
</evidence>
<dbReference type="PANTHER" id="PTHR43377:SF1">
    <property type="entry name" value="BILIVERDIN REDUCTASE A"/>
    <property type="match status" value="1"/>
</dbReference>
<evidence type="ECO:0000259" key="1">
    <source>
        <dbReference type="Pfam" id="PF01408"/>
    </source>
</evidence>
<dbReference type="RefSeq" id="WP_085493269.1">
    <property type="nucleotide sequence ID" value="NZ_FXAZ01000001.1"/>
</dbReference>
<keyword evidence="3" id="KW-1185">Reference proteome</keyword>
<dbReference type="PANTHER" id="PTHR43377">
    <property type="entry name" value="BILIVERDIN REDUCTASE A"/>
    <property type="match status" value="1"/>
</dbReference>
<gene>
    <name evidence="2" type="ORF">SAMN06295960_1086</name>
</gene>